<feature type="domain" description="Epoxide hydrolase N-terminal" evidence="5">
    <location>
        <begin position="7"/>
        <end position="116"/>
    </location>
</feature>
<dbReference type="InterPro" id="IPR010497">
    <property type="entry name" value="Epoxide_hydro_N"/>
</dbReference>
<reference evidence="6 7" key="1">
    <citation type="submission" date="2016-10" db="EMBL/GenBank/DDBJ databases">
        <title>Genome sequence of the basidiomycete white-rot fungus Trametes pubescens.</title>
        <authorList>
            <person name="Makela M.R."/>
            <person name="Granchi Z."/>
            <person name="Peng M."/>
            <person name="De Vries R.P."/>
            <person name="Grigoriev I."/>
            <person name="Riley R."/>
            <person name="Hilden K."/>
        </authorList>
    </citation>
    <scope>NUCLEOTIDE SEQUENCE [LARGE SCALE GENOMIC DNA]</scope>
    <source>
        <strain evidence="6 7">FBCC735</strain>
    </source>
</reference>
<evidence type="ECO:0000256" key="2">
    <source>
        <dbReference type="ARBA" id="ARBA00022797"/>
    </source>
</evidence>
<feature type="active site" description="Proton acceptor" evidence="4">
    <location>
        <position position="393"/>
    </location>
</feature>
<dbReference type="Gene3D" id="3.40.50.1820">
    <property type="entry name" value="alpha/beta hydrolase"/>
    <property type="match status" value="1"/>
</dbReference>
<dbReference type="PANTHER" id="PTHR21661">
    <property type="entry name" value="EPOXIDE HYDROLASE 1-RELATED"/>
    <property type="match status" value="1"/>
</dbReference>
<evidence type="ECO:0000256" key="4">
    <source>
        <dbReference type="PIRSR" id="PIRSR001112-1"/>
    </source>
</evidence>
<dbReference type="SUPFAM" id="SSF53474">
    <property type="entry name" value="alpha/beta-Hydrolases"/>
    <property type="match status" value="1"/>
</dbReference>
<evidence type="ECO:0000313" key="7">
    <source>
        <dbReference type="Proteomes" id="UP000184267"/>
    </source>
</evidence>
<keyword evidence="2" id="KW-0058">Aromatic hydrocarbons catabolism</keyword>
<evidence type="ECO:0000259" key="5">
    <source>
        <dbReference type="Pfam" id="PF06441"/>
    </source>
</evidence>
<dbReference type="AlphaFoldDB" id="A0A1M2VD20"/>
<keyword evidence="3" id="KW-0378">Hydrolase</keyword>
<sequence>MSTSTEQPFTLAVPDADLDFLRKKLELVRLPDELDGAGWDYGVPLADIKRLVAYWKDGFDWRKAEAEINKLPMFTRDIEVEGFGTLNIHYVHQKSEVKNAIPLLFIHGWPGDVLEVRKILPLLTAKSADKPSFHVVALDLPGFGFSEASKKPGFAGRQYAEVVNNLMLSLGYNEYVYQGGDWGHPVGVHTVTHFGHKHVKAWHSNMPESRDPTLFSNPLLYLSRYTTLRFDKDAQKGLRGAAEFHQKGRGYAIEQCTKPQTLGYNLADSPVGLLAWIYEKLVDWSDKYPWTDDEVLEWISVYWFSKQGPAASIRIYYEMTGGGEHDVFEGAKRTTVPFGASYFPGDLFSLPKSCVRSSYSAMSWLIWSFLCANRWATILGKVVFQAVHDKGGHFAAFEAPETLAGDLFKMYGKGGPAHGVVPGKNGYD</sequence>
<proteinExistence type="inferred from homology"/>
<dbReference type="OMA" id="YSAMMVT"/>
<dbReference type="InterPro" id="IPR000639">
    <property type="entry name" value="Epox_hydrolase-like"/>
</dbReference>
<gene>
    <name evidence="6" type="ORF">TRAPUB_3685</name>
</gene>
<organism evidence="6 7">
    <name type="scientific">Trametes pubescens</name>
    <name type="common">White-rot fungus</name>
    <dbReference type="NCBI Taxonomy" id="154538"/>
    <lineage>
        <taxon>Eukaryota</taxon>
        <taxon>Fungi</taxon>
        <taxon>Dikarya</taxon>
        <taxon>Basidiomycota</taxon>
        <taxon>Agaricomycotina</taxon>
        <taxon>Agaricomycetes</taxon>
        <taxon>Polyporales</taxon>
        <taxon>Polyporaceae</taxon>
        <taxon>Trametes</taxon>
    </lineage>
</organism>
<name>A0A1M2VD20_TRAPU</name>
<dbReference type="PIRSF" id="PIRSF001112">
    <property type="entry name" value="Epoxide_hydrolase"/>
    <property type="match status" value="1"/>
</dbReference>
<evidence type="ECO:0000313" key="6">
    <source>
        <dbReference type="EMBL" id="OJT05492.1"/>
    </source>
</evidence>
<dbReference type="Pfam" id="PF06441">
    <property type="entry name" value="EHN"/>
    <property type="match status" value="1"/>
</dbReference>
<evidence type="ECO:0000256" key="1">
    <source>
        <dbReference type="ARBA" id="ARBA00010088"/>
    </source>
</evidence>
<dbReference type="PRINTS" id="PR00412">
    <property type="entry name" value="EPOXHYDRLASE"/>
</dbReference>
<dbReference type="GO" id="GO:0004301">
    <property type="term" value="F:epoxide hydrolase activity"/>
    <property type="evidence" value="ECO:0007669"/>
    <property type="project" value="TreeGrafter"/>
</dbReference>
<accession>A0A1M2VD20</accession>
<keyword evidence="7" id="KW-1185">Reference proteome</keyword>
<dbReference type="PANTHER" id="PTHR21661:SF35">
    <property type="entry name" value="EPOXIDE HYDROLASE"/>
    <property type="match status" value="1"/>
</dbReference>
<dbReference type="InterPro" id="IPR029058">
    <property type="entry name" value="AB_hydrolase_fold"/>
</dbReference>
<comment type="caution">
    <text evidence="6">The sequence shown here is derived from an EMBL/GenBank/DDBJ whole genome shotgun (WGS) entry which is preliminary data.</text>
</comment>
<dbReference type="STRING" id="154538.A0A1M2VD20"/>
<feature type="active site" description="Proton donor" evidence="4">
    <location>
        <position position="316"/>
    </location>
</feature>
<dbReference type="InterPro" id="IPR016292">
    <property type="entry name" value="Epoxide_hydrolase"/>
</dbReference>
<dbReference type="OrthoDB" id="7130006at2759"/>
<dbReference type="EMBL" id="MNAD01001455">
    <property type="protein sequence ID" value="OJT05492.1"/>
    <property type="molecule type" value="Genomic_DNA"/>
</dbReference>
<comment type="similarity">
    <text evidence="1">Belongs to the peptidase S33 family.</text>
</comment>
<dbReference type="GO" id="GO:0097176">
    <property type="term" value="P:epoxide metabolic process"/>
    <property type="evidence" value="ECO:0007669"/>
    <property type="project" value="TreeGrafter"/>
</dbReference>
<feature type="active site" description="Nucleophile" evidence="4">
    <location>
        <position position="181"/>
    </location>
</feature>
<evidence type="ECO:0000256" key="3">
    <source>
        <dbReference type="ARBA" id="ARBA00022801"/>
    </source>
</evidence>
<protein>
    <recommendedName>
        <fullName evidence="5">Epoxide hydrolase N-terminal domain-containing protein</fullName>
    </recommendedName>
</protein>
<dbReference type="Proteomes" id="UP000184267">
    <property type="component" value="Unassembled WGS sequence"/>
</dbReference>